<proteinExistence type="predicted"/>
<dbReference type="NCBIfam" id="NF041260">
    <property type="entry name" value="actino_IHF"/>
    <property type="match status" value="1"/>
</dbReference>
<dbReference type="InterPro" id="IPR055201">
    <property type="entry name" value="IHF-like_H2TH"/>
</dbReference>
<dbReference type="AlphaFoldDB" id="A0A6J7AK18"/>
<accession>A0A6J7AK18</accession>
<name>A0A6J7AK18_9ZZZZ</name>
<dbReference type="InterPro" id="IPR047806">
    <property type="entry name" value="IHF_actinobact"/>
</dbReference>
<evidence type="ECO:0000259" key="2">
    <source>
        <dbReference type="Pfam" id="PF22525"/>
    </source>
</evidence>
<gene>
    <name evidence="3" type="ORF">UFOPK3164_01424</name>
    <name evidence="4" type="ORF">UFOPK3427_01782</name>
</gene>
<dbReference type="Gene3D" id="1.10.8.50">
    <property type="match status" value="1"/>
</dbReference>
<evidence type="ECO:0000313" key="3">
    <source>
        <dbReference type="EMBL" id="CAB4833195.1"/>
    </source>
</evidence>
<protein>
    <submittedName>
        <fullName evidence="3">Unannotated protein</fullName>
    </submittedName>
</protein>
<organism evidence="3">
    <name type="scientific">freshwater metagenome</name>
    <dbReference type="NCBI Taxonomy" id="449393"/>
    <lineage>
        <taxon>unclassified sequences</taxon>
        <taxon>metagenomes</taxon>
        <taxon>ecological metagenomes</taxon>
    </lineage>
</organism>
<feature type="coiled-coil region" evidence="1">
    <location>
        <begin position="12"/>
        <end position="39"/>
    </location>
</feature>
<dbReference type="EMBL" id="CAFBLT010000003">
    <property type="protein sequence ID" value="CAB4883551.1"/>
    <property type="molecule type" value="Genomic_DNA"/>
</dbReference>
<dbReference type="EMBL" id="CAFABE010000085">
    <property type="protein sequence ID" value="CAB4833195.1"/>
    <property type="molecule type" value="Genomic_DNA"/>
</dbReference>
<evidence type="ECO:0000313" key="4">
    <source>
        <dbReference type="EMBL" id="CAB4883551.1"/>
    </source>
</evidence>
<evidence type="ECO:0000256" key="1">
    <source>
        <dbReference type="SAM" id="Coils"/>
    </source>
</evidence>
<sequence>MPTPPVLTAQDRAAALEKAARIRKERAEIKRQLKCAELSLRQIFDQSASNEAISKMRVLTLLESLPALGKVKARRVLEQVGIAESRRVQGLGANQRAELLKVTVR</sequence>
<reference evidence="3" key="1">
    <citation type="submission" date="2020-05" db="EMBL/GenBank/DDBJ databases">
        <authorList>
            <person name="Chiriac C."/>
            <person name="Salcher M."/>
            <person name="Ghai R."/>
            <person name="Kavagutti S V."/>
        </authorList>
    </citation>
    <scope>NUCLEOTIDE SEQUENCE</scope>
</reference>
<dbReference type="Pfam" id="PF22525">
    <property type="entry name" value="H2TH_5"/>
    <property type="match status" value="1"/>
</dbReference>
<keyword evidence="1" id="KW-0175">Coiled coil</keyword>
<feature type="domain" description="Integration host factor-like helix-two turn-helix" evidence="2">
    <location>
        <begin position="33"/>
        <end position="101"/>
    </location>
</feature>